<dbReference type="PROSITE" id="PS00107">
    <property type="entry name" value="PROTEIN_KINASE_ATP"/>
    <property type="match status" value="1"/>
</dbReference>
<evidence type="ECO:0000256" key="6">
    <source>
        <dbReference type="SAM" id="MobiDB-lite"/>
    </source>
</evidence>
<dbReference type="InterPro" id="IPR001245">
    <property type="entry name" value="Ser-Thr/Tyr_kinase_cat_dom"/>
</dbReference>
<keyword evidence="2" id="KW-0723">Serine/threonine-protein kinase</keyword>
<keyword evidence="8" id="KW-0808">Transferase</keyword>
<keyword evidence="9" id="KW-1185">Reference proteome</keyword>
<dbReference type="GO" id="GO:0005886">
    <property type="term" value="C:plasma membrane"/>
    <property type="evidence" value="ECO:0007669"/>
    <property type="project" value="UniProtKB-SubCell"/>
</dbReference>
<dbReference type="SUPFAM" id="SSF56112">
    <property type="entry name" value="Protein kinase-like (PK-like)"/>
    <property type="match status" value="1"/>
</dbReference>
<evidence type="ECO:0000256" key="5">
    <source>
        <dbReference type="PROSITE-ProRule" id="PRU10141"/>
    </source>
</evidence>
<protein>
    <submittedName>
        <fullName evidence="8">Serine/threonine-protein kinase</fullName>
    </submittedName>
</protein>
<reference evidence="8" key="1">
    <citation type="submission" date="2019-09" db="EMBL/GenBank/DDBJ databases">
        <title>Draft genome information of white flower Hibiscus syriacus.</title>
        <authorList>
            <person name="Kim Y.-M."/>
        </authorList>
    </citation>
    <scope>NUCLEOTIDE SEQUENCE [LARGE SCALE GENOMIC DNA]</scope>
    <source>
        <strain evidence="8">YM2019G1</strain>
    </source>
</reference>
<evidence type="ECO:0000256" key="1">
    <source>
        <dbReference type="ARBA" id="ARBA00004193"/>
    </source>
</evidence>
<feature type="domain" description="Protein kinase" evidence="7">
    <location>
        <begin position="77"/>
        <end position="174"/>
    </location>
</feature>
<dbReference type="Pfam" id="PF07714">
    <property type="entry name" value="PK_Tyr_Ser-Thr"/>
    <property type="match status" value="1"/>
</dbReference>
<evidence type="ECO:0000313" key="9">
    <source>
        <dbReference type="Proteomes" id="UP000436088"/>
    </source>
</evidence>
<feature type="binding site" evidence="5">
    <location>
        <position position="105"/>
    </location>
    <ligand>
        <name>ATP</name>
        <dbReference type="ChEBI" id="CHEBI:30616"/>
    </ligand>
</feature>
<name>A0A6A3CVI8_HIBSY</name>
<dbReference type="PANTHER" id="PTHR47985:SF3">
    <property type="entry name" value="SERINE_THREONINE-PROTEIN KINASE PBL21-RELATED"/>
    <property type="match status" value="1"/>
</dbReference>
<accession>A0A6A3CVI8</accession>
<evidence type="ECO:0000256" key="2">
    <source>
        <dbReference type="ARBA" id="ARBA00022527"/>
    </source>
</evidence>
<dbReference type="InterPro" id="IPR011009">
    <property type="entry name" value="Kinase-like_dom_sf"/>
</dbReference>
<dbReference type="EMBL" id="VEPZ02000196">
    <property type="protein sequence ID" value="KAE8731432.1"/>
    <property type="molecule type" value="Genomic_DNA"/>
</dbReference>
<sequence length="174" mass="19246">MSCFPCFNPRSKDSRIDIDTGSRTTSRHSADSSVSCATRRKAILEEHKKGSDQGQGSKGNGARSFTFRELATATRNFRETNLLGEGGFGRVFKGRLEKGEIVAVKQLNHDGLQGYQEFIVEVLMLSLLHHANLVTLIGYCTAGDQRLGLRIHADGQSGRSSLRFRTRTRASELE</sequence>
<keyword evidence="5" id="KW-0067">ATP-binding</keyword>
<dbReference type="FunFam" id="3.30.200.20:FF:000015">
    <property type="entry name" value="Somatic embryogenesis receptor kinase 1"/>
    <property type="match status" value="1"/>
</dbReference>
<dbReference type="PROSITE" id="PS50011">
    <property type="entry name" value="PROTEIN_KINASE_DOM"/>
    <property type="match status" value="1"/>
</dbReference>
<gene>
    <name evidence="8" type="ORF">F3Y22_tig00002840pilonHSYRG01325</name>
</gene>
<evidence type="ECO:0000313" key="8">
    <source>
        <dbReference type="EMBL" id="KAE8731432.1"/>
    </source>
</evidence>
<dbReference type="PANTHER" id="PTHR47985">
    <property type="entry name" value="OS07G0668900 PROTEIN"/>
    <property type="match status" value="1"/>
</dbReference>
<dbReference type="GO" id="GO:0004674">
    <property type="term" value="F:protein serine/threonine kinase activity"/>
    <property type="evidence" value="ECO:0007669"/>
    <property type="project" value="UniProtKB-KW"/>
</dbReference>
<feature type="region of interest" description="Disordered" evidence="6">
    <location>
        <begin position="14"/>
        <end position="33"/>
    </location>
</feature>
<dbReference type="InterPro" id="IPR017441">
    <property type="entry name" value="Protein_kinase_ATP_BS"/>
</dbReference>
<evidence type="ECO:0000256" key="4">
    <source>
        <dbReference type="ARBA" id="ARBA00023288"/>
    </source>
</evidence>
<dbReference type="AlphaFoldDB" id="A0A6A3CVI8"/>
<organism evidence="8 9">
    <name type="scientific">Hibiscus syriacus</name>
    <name type="common">Rose of Sharon</name>
    <dbReference type="NCBI Taxonomy" id="106335"/>
    <lineage>
        <taxon>Eukaryota</taxon>
        <taxon>Viridiplantae</taxon>
        <taxon>Streptophyta</taxon>
        <taxon>Embryophyta</taxon>
        <taxon>Tracheophyta</taxon>
        <taxon>Spermatophyta</taxon>
        <taxon>Magnoliopsida</taxon>
        <taxon>eudicotyledons</taxon>
        <taxon>Gunneridae</taxon>
        <taxon>Pentapetalae</taxon>
        <taxon>rosids</taxon>
        <taxon>malvids</taxon>
        <taxon>Malvales</taxon>
        <taxon>Malvaceae</taxon>
        <taxon>Malvoideae</taxon>
        <taxon>Hibiscus</taxon>
    </lineage>
</organism>
<evidence type="ECO:0000256" key="3">
    <source>
        <dbReference type="ARBA" id="ARBA00023136"/>
    </source>
</evidence>
<dbReference type="InterPro" id="IPR000719">
    <property type="entry name" value="Prot_kinase_dom"/>
</dbReference>
<proteinExistence type="predicted"/>
<dbReference type="Proteomes" id="UP000436088">
    <property type="component" value="Unassembled WGS sequence"/>
</dbReference>
<keyword evidence="8" id="KW-0418">Kinase</keyword>
<dbReference type="Gene3D" id="3.30.200.20">
    <property type="entry name" value="Phosphorylase Kinase, domain 1"/>
    <property type="match status" value="1"/>
</dbReference>
<comment type="subcellular location">
    <subcellularLocation>
        <location evidence="1">Cell membrane</location>
        <topology evidence="1">Lipid-anchor</topology>
    </subcellularLocation>
</comment>
<dbReference type="GO" id="GO:0005524">
    <property type="term" value="F:ATP binding"/>
    <property type="evidence" value="ECO:0007669"/>
    <property type="project" value="UniProtKB-UniRule"/>
</dbReference>
<keyword evidence="4" id="KW-0449">Lipoprotein</keyword>
<comment type="caution">
    <text evidence="8">The sequence shown here is derived from an EMBL/GenBank/DDBJ whole genome shotgun (WGS) entry which is preliminary data.</text>
</comment>
<keyword evidence="5" id="KW-0547">Nucleotide-binding</keyword>
<evidence type="ECO:0000259" key="7">
    <source>
        <dbReference type="PROSITE" id="PS50011"/>
    </source>
</evidence>
<keyword evidence="3" id="KW-0472">Membrane</keyword>